<dbReference type="InterPro" id="IPR050910">
    <property type="entry name" value="JMJD6_ArgDemeth/LysHydrox"/>
</dbReference>
<reference evidence="2" key="1">
    <citation type="journal article" date="2020" name="J. Eukaryot. Microbiol.">
        <title>De novo Sequencing, Assembly and Annotation of the Transcriptome for the Free-Living Testate Amoeba Arcella intermedia.</title>
        <authorList>
            <person name="Ribeiro G.M."/>
            <person name="Porfirio-Sousa A.L."/>
            <person name="Maurer-Alcala X.X."/>
            <person name="Katz L.A."/>
            <person name="Lahr D.J.G."/>
        </authorList>
    </citation>
    <scope>NUCLEOTIDE SEQUENCE</scope>
</reference>
<dbReference type="InterPro" id="IPR041667">
    <property type="entry name" value="Cupin_8"/>
</dbReference>
<sequence length="382" mass="45089">MEERELVGVMGVSRAWYCFARLEEVWEALVYERVKEDYQWKGSWFKTALWHKKMKNYQELEMNVPIYSDLLYYSWYYNQVDMTPWLGDNIKRESGLSYPNFLQNYEKSYTPVIFTDVVKQWPAFNLWTRANMTDKFLSIINGCTTAKAHHWTKWQNRFTHLEHFNKKKPFYAFKDPATGLPVQTSPSGFYTVPPYFPEDHFSVLGPERPDYAWLLVGCARSGSTWHQDPDMTSAWNGVLYGRKKFVLFPGDQLPPGVEKNGDNVIPPRTVIQWFVEYYDTLQKGEFYECVLHPGEMLFIPSGWWHTVLNVDETIAITQNYVSGTNLPIVFDYLKHENKLTFGKFEEKLKVHRPDLLAPLLAKTNSSQWEDFVSKEEEWFLSF</sequence>
<dbReference type="InterPro" id="IPR003347">
    <property type="entry name" value="JmjC_dom"/>
</dbReference>
<protein>
    <recommendedName>
        <fullName evidence="1">JmjC domain-containing protein</fullName>
    </recommendedName>
</protein>
<dbReference type="PROSITE" id="PS51184">
    <property type="entry name" value="JMJC"/>
    <property type="match status" value="1"/>
</dbReference>
<feature type="domain" description="JmjC" evidence="1">
    <location>
        <begin position="181"/>
        <end position="337"/>
    </location>
</feature>
<dbReference type="PANTHER" id="PTHR12480">
    <property type="entry name" value="ARGININE DEMETHYLASE AND LYSYL-HYDROXYLASE JMJD"/>
    <property type="match status" value="1"/>
</dbReference>
<proteinExistence type="predicted"/>
<dbReference type="SMART" id="SM00558">
    <property type="entry name" value="JmjC"/>
    <property type="match status" value="1"/>
</dbReference>
<dbReference type="GO" id="GO:0005634">
    <property type="term" value="C:nucleus"/>
    <property type="evidence" value="ECO:0007669"/>
    <property type="project" value="TreeGrafter"/>
</dbReference>
<organism evidence="2">
    <name type="scientific">Arcella intermedia</name>
    <dbReference type="NCBI Taxonomy" id="1963864"/>
    <lineage>
        <taxon>Eukaryota</taxon>
        <taxon>Amoebozoa</taxon>
        <taxon>Tubulinea</taxon>
        <taxon>Elardia</taxon>
        <taxon>Arcellinida</taxon>
        <taxon>Sphaerothecina</taxon>
        <taxon>Arcellidae</taxon>
        <taxon>Arcella</taxon>
    </lineage>
</organism>
<dbReference type="Gene3D" id="2.60.120.650">
    <property type="entry name" value="Cupin"/>
    <property type="match status" value="1"/>
</dbReference>
<dbReference type="AlphaFoldDB" id="A0A6B2L720"/>
<name>A0A6B2L720_9EUKA</name>
<dbReference type="Pfam" id="PF13621">
    <property type="entry name" value="Cupin_8"/>
    <property type="match status" value="1"/>
</dbReference>
<dbReference type="GO" id="GO:0000987">
    <property type="term" value="F:cis-regulatory region sequence-specific DNA binding"/>
    <property type="evidence" value="ECO:0007669"/>
    <property type="project" value="TreeGrafter"/>
</dbReference>
<accession>A0A6B2L720</accession>
<dbReference type="SUPFAM" id="SSF51197">
    <property type="entry name" value="Clavaminate synthase-like"/>
    <property type="match status" value="1"/>
</dbReference>
<evidence type="ECO:0000259" key="1">
    <source>
        <dbReference type="PROSITE" id="PS51184"/>
    </source>
</evidence>
<dbReference type="EMBL" id="GIBP01003741">
    <property type="protein sequence ID" value="NDV32710.1"/>
    <property type="molecule type" value="Transcribed_RNA"/>
</dbReference>
<dbReference type="PANTHER" id="PTHR12480:SF21">
    <property type="entry name" value="JMJC DOMAIN-CONTAINING PROTEIN 8"/>
    <property type="match status" value="1"/>
</dbReference>
<evidence type="ECO:0000313" key="2">
    <source>
        <dbReference type="EMBL" id="NDV32710.1"/>
    </source>
</evidence>